<reference evidence="3 4" key="1">
    <citation type="submission" date="2019-01" db="EMBL/GenBank/DDBJ databases">
        <authorList>
            <person name="Brito A."/>
        </authorList>
    </citation>
    <scope>NUCLEOTIDE SEQUENCE [LARGE SCALE GENOMIC DNA]</scope>
    <source>
        <strain evidence="3">1</strain>
    </source>
</reference>
<evidence type="ECO:0000259" key="2">
    <source>
        <dbReference type="PROSITE" id="PS51301"/>
    </source>
</evidence>
<evidence type="ECO:0000256" key="1">
    <source>
        <dbReference type="SAM" id="MobiDB-lite"/>
    </source>
</evidence>
<dbReference type="OrthoDB" id="6966367at2"/>
<dbReference type="PROSITE" id="PS51301">
    <property type="entry name" value="KILA_N"/>
    <property type="match status" value="1"/>
</dbReference>
<dbReference type="InterPro" id="IPR036887">
    <property type="entry name" value="HTH_APSES_sf"/>
</dbReference>
<dbReference type="SMART" id="SM01252">
    <property type="entry name" value="KilA-N"/>
    <property type="match status" value="1"/>
</dbReference>
<organism evidence="3 4">
    <name type="scientific">Hyella patelloides LEGE 07179</name>
    <dbReference type="NCBI Taxonomy" id="945734"/>
    <lineage>
        <taxon>Bacteria</taxon>
        <taxon>Bacillati</taxon>
        <taxon>Cyanobacteriota</taxon>
        <taxon>Cyanophyceae</taxon>
        <taxon>Pleurocapsales</taxon>
        <taxon>Hyellaceae</taxon>
        <taxon>Hyella</taxon>
    </lineage>
</organism>
<evidence type="ECO:0000313" key="4">
    <source>
        <dbReference type="Proteomes" id="UP000320055"/>
    </source>
</evidence>
<gene>
    <name evidence="3" type="ORF">H1P_1830013</name>
</gene>
<dbReference type="RefSeq" id="WP_144871336.1">
    <property type="nucleotide sequence ID" value="NZ_LR213933.1"/>
</dbReference>
<dbReference type="GO" id="GO:0003677">
    <property type="term" value="F:DNA binding"/>
    <property type="evidence" value="ECO:0007669"/>
    <property type="project" value="InterPro"/>
</dbReference>
<keyword evidence="4" id="KW-1185">Reference proteome</keyword>
<dbReference type="Proteomes" id="UP000320055">
    <property type="component" value="Unassembled WGS sequence"/>
</dbReference>
<dbReference type="InterPro" id="IPR018004">
    <property type="entry name" value="KilA/APSES_HTH"/>
</dbReference>
<evidence type="ECO:0000313" key="3">
    <source>
        <dbReference type="EMBL" id="VEP13115.1"/>
    </source>
</evidence>
<dbReference type="InterPro" id="IPR017880">
    <property type="entry name" value="KilA_N"/>
</dbReference>
<name>A0A563VP51_9CYAN</name>
<sequence length="399" mass="44978">MKIINHKVNGLQIGQRHVDGYINATQMCQANNKEWYQYWRLPSTQKYAKALAKDLGIDLIVNNPNRKNYASALVLTFRGGNSQQGTWVHPEVALDLAAWISVDFRILVNRWVREWMTTGQNPIQPEPTSTEIPADLSSALEELENLIISIRSHGRTIHTGSHQPVDPILFKSLHTLSHNQLSVINAAIQHLELLKRIAEMGNSSEATAPTSQHTINYLFSSPPTTENRKPKAKESKETKVKETRTKQLTNVNIKIANNQRQWLADTARMVRQNNSKPVPPSQRVYPQHLVGIAIQLLQNTSIDIEAAHSLRLERDETPATINIKISRQQQQWLTDTAKNIRDSNPQPTTPNERIYPQHLIGIAIELLQNAGINWQQVGSVDDITQGLTTAPFQITACLV</sequence>
<feature type="domain" description="KilA-N" evidence="2">
    <location>
        <begin position="2"/>
        <end position="115"/>
    </location>
</feature>
<feature type="compositionally biased region" description="Polar residues" evidence="1">
    <location>
        <begin position="204"/>
        <end position="225"/>
    </location>
</feature>
<accession>A0A563VP51</accession>
<feature type="region of interest" description="Disordered" evidence="1">
    <location>
        <begin position="204"/>
        <end position="242"/>
    </location>
</feature>
<dbReference type="Pfam" id="PF04383">
    <property type="entry name" value="KilA-N"/>
    <property type="match status" value="1"/>
</dbReference>
<dbReference type="AlphaFoldDB" id="A0A563VP51"/>
<dbReference type="SUPFAM" id="SSF54616">
    <property type="entry name" value="DNA-binding domain of Mlu1-box binding protein MBP1"/>
    <property type="match status" value="1"/>
</dbReference>
<feature type="compositionally biased region" description="Basic and acidic residues" evidence="1">
    <location>
        <begin position="226"/>
        <end position="242"/>
    </location>
</feature>
<proteinExistence type="predicted"/>
<dbReference type="EMBL" id="CAACVJ010000094">
    <property type="protein sequence ID" value="VEP13115.1"/>
    <property type="molecule type" value="Genomic_DNA"/>
</dbReference>
<protein>
    <recommendedName>
        <fullName evidence="2">KilA-N domain-containing protein</fullName>
    </recommendedName>
</protein>